<sequence length="122" mass="13713">MMVEESKASQMREFRLSRGRDLKPGRSNLSESIALVNGGGGVVAHSTGDDGNVRLKIVVRKQDLKQILEAMKNSVSSPMPSLSLEQRLFLMRRRLSAGKFNHGKVNRRISWRPALQSIPEER</sequence>
<gene>
    <name evidence="2" type="ORF">Nepgr_004776</name>
</gene>
<accession>A0AAD3XFR7</accession>
<comment type="caution">
    <text evidence="2">The sequence shown here is derived from an EMBL/GenBank/DDBJ whole genome shotgun (WGS) entry which is preliminary data.</text>
</comment>
<dbReference type="Proteomes" id="UP001279734">
    <property type="component" value="Unassembled WGS sequence"/>
</dbReference>
<keyword evidence="3" id="KW-1185">Reference proteome</keyword>
<dbReference type="AlphaFoldDB" id="A0AAD3XFR7"/>
<organism evidence="2 3">
    <name type="scientific">Nepenthes gracilis</name>
    <name type="common">Slender pitcher plant</name>
    <dbReference type="NCBI Taxonomy" id="150966"/>
    <lineage>
        <taxon>Eukaryota</taxon>
        <taxon>Viridiplantae</taxon>
        <taxon>Streptophyta</taxon>
        <taxon>Embryophyta</taxon>
        <taxon>Tracheophyta</taxon>
        <taxon>Spermatophyta</taxon>
        <taxon>Magnoliopsida</taxon>
        <taxon>eudicotyledons</taxon>
        <taxon>Gunneridae</taxon>
        <taxon>Pentapetalae</taxon>
        <taxon>Caryophyllales</taxon>
        <taxon>Nepenthaceae</taxon>
        <taxon>Nepenthes</taxon>
    </lineage>
</organism>
<feature type="compositionally biased region" description="Basic and acidic residues" evidence="1">
    <location>
        <begin position="1"/>
        <end position="24"/>
    </location>
</feature>
<evidence type="ECO:0000256" key="1">
    <source>
        <dbReference type="SAM" id="MobiDB-lite"/>
    </source>
</evidence>
<proteinExistence type="predicted"/>
<protein>
    <submittedName>
        <fullName evidence="2">Uncharacterized protein</fullName>
    </submittedName>
</protein>
<reference evidence="2" key="1">
    <citation type="submission" date="2023-05" db="EMBL/GenBank/DDBJ databases">
        <title>Nepenthes gracilis genome sequencing.</title>
        <authorList>
            <person name="Fukushima K."/>
        </authorList>
    </citation>
    <scope>NUCLEOTIDE SEQUENCE</scope>
    <source>
        <strain evidence="2">SING2019-196</strain>
    </source>
</reference>
<dbReference type="EMBL" id="BSYO01000004">
    <property type="protein sequence ID" value="GMH02937.1"/>
    <property type="molecule type" value="Genomic_DNA"/>
</dbReference>
<evidence type="ECO:0000313" key="3">
    <source>
        <dbReference type="Proteomes" id="UP001279734"/>
    </source>
</evidence>
<name>A0AAD3XFR7_NEPGR</name>
<evidence type="ECO:0000313" key="2">
    <source>
        <dbReference type="EMBL" id="GMH02937.1"/>
    </source>
</evidence>
<feature type="region of interest" description="Disordered" evidence="1">
    <location>
        <begin position="1"/>
        <end position="26"/>
    </location>
</feature>